<dbReference type="OrthoDB" id="10646874at2759"/>
<feature type="coiled-coil region" evidence="1">
    <location>
        <begin position="12"/>
        <end position="46"/>
    </location>
</feature>
<evidence type="ECO:0000256" key="2">
    <source>
        <dbReference type="SAM" id="MobiDB-lite"/>
    </source>
</evidence>
<keyword evidence="1" id="KW-0175">Coiled coil</keyword>
<evidence type="ECO:0000313" key="3">
    <source>
        <dbReference type="EMBL" id="TMW65918.1"/>
    </source>
</evidence>
<sequence>MRRQLELVERERDAAIDEAAQAICALRRLQKEHETLQCESRQLKATVEREEMSSRQFDDEQVLWHIGHIAETLWHAMADSIENSTEMTVETARVLAIETFASMASVSEMESYEQIHRLYEDLAQAEAQKTKLIAKIRELKRCNDELEQESRRILLAVSEQRDGQWMAFNGDARHTLAALADTEDECGSAVSPHEYEAPVWPLPKPRSDQRSAHQADAETQTLRTEDDQCIDYRSAIELLQAQLAMYIRYNARQQRIQGNPTEE</sequence>
<feature type="coiled-coil region" evidence="1">
    <location>
        <begin position="115"/>
        <end position="156"/>
    </location>
</feature>
<name>A0A8K1CPA7_PYTOL</name>
<feature type="region of interest" description="Disordered" evidence="2">
    <location>
        <begin position="194"/>
        <end position="223"/>
    </location>
</feature>
<dbReference type="AlphaFoldDB" id="A0A8K1CPA7"/>
<reference evidence="3" key="1">
    <citation type="submission" date="2019-03" db="EMBL/GenBank/DDBJ databases">
        <title>Long read genome sequence of the mycoparasitic Pythium oligandrum ATCC 38472 isolated from sugarbeet rhizosphere.</title>
        <authorList>
            <person name="Gaulin E."/>
        </authorList>
    </citation>
    <scope>NUCLEOTIDE SEQUENCE</scope>
    <source>
        <strain evidence="3">ATCC 38472_TT</strain>
    </source>
</reference>
<protein>
    <submittedName>
        <fullName evidence="3">Uncharacterized protein</fullName>
    </submittedName>
</protein>
<feature type="compositionally biased region" description="Basic and acidic residues" evidence="2">
    <location>
        <begin position="205"/>
        <end position="216"/>
    </location>
</feature>
<evidence type="ECO:0000313" key="4">
    <source>
        <dbReference type="Proteomes" id="UP000794436"/>
    </source>
</evidence>
<gene>
    <name evidence="3" type="ORF">Poli38472_003683</name>
</gene>
<proteinExistence type="predicted"/>
<accession>A0A8K1CPA7</accession>
<comment type="caution">
    <text evidence="3">The sequence shown here is derived from an EMBL/GenBank/DDBJ whole genome shotgun (WGS) entry which is preliminary data.</text>
</comment>
<dbReference type="EMBL" id="SPLM01000036">
    <property type="protein sequence ID" value="TMW65918.1"/>
    <property type="molecule type" value="Genomic_DNA"/>
</dbReference>
<dbReference type="Proteomes" id="UP000794436">
    <property type="component" value="Unassembled WGS sequence"/>
</dbReference>
<organism evidence="3 4">
    <name type="scientific">Pythium oligandrum</name>
    <name type="common">Mycoparasitic fungus</name>
    <dbReference type="NCBI Taxonomy" id="41045"/>
    <lineage>
        <taxon>Eukaryota</taxon>
        <taxon>Sar</taxon>
        <taxon>Stramenopiles</taxon>
        <taxon>Oomycota</taxon>
        <taxon>Peronosporomycetes</taxon>
        <taxon>Pythiales</taxon>
        <taxon>Pythiaceae</taxon>
        <taxon>Pythium</taxon>
    </lineage>
</organism>
<keyword evidence="4" id="KW-1185">Reference proteome</keyword>
<evidence type="ECO:0000256" key="1">
    <source>
        <dbReference type="SAM" id="Coils"/>
    </source>
</evidence>